<evidence type="ECO:0000313" key="2">
    <source>
        <dbReference type="Proteomes" id="UP001216638"/>
    </source>
</evidence>
<protein>
    <submittedName>
        <fullName evidence="1">Uncharacterized protein</fullName>
    </submittedName>
</protein>
<evidence type="ECO:0000313" key="1">
    <source>
        <dbReference type="EMBL" id="WFC93862.1"/>
    </source>
</evidence>
<keyword evidence="2" id="KW-1185">Reference proteome</keyword>
<organism evidence="1 2">
    <name type="scientific">Malassezia brasiliensis</name>
    <dbReference type="NCBI Taxonomy" id="1821822"/>
    <lineage>
        <taxon>Eukaryota</taxon>
        <taxon>Fungi</taxon>
        <taxon>Dikarya</taxon>
        <taxon>Basidiomycota</taxon>
        <taxon>Ustilaginomycotina</taxon>
        <taxon>Malasseziomycetes</taxon>
        <taxon>Malasseziales</taxon>
        <taxon>Malasseziaceae</taxon>
        <taxon>Malassezia</taxon>
    </lineage>
</organism>
<dbReference type="Gene3D" id="3.90.70.80">
    <property type="match status" value="1"/>
</dbReference>
<dbReference type="EMBL" id="CP119951">
    <property type="protein sequence ID" value="WFC93862.1"/>
    <property type="molecule type" value="Genomic_DNA"/>
</dbReference>
<accession>A0AAF0DR21</accession>
<sequence>MRELAVRLLRTAPTEYSDAVLGLLQPKTWGSGVELALFAAHFRTEIWCWNVKHGVHYDVVEQERKGPAGPERITAFECSAAPKLRAACERLVRELQQQH</sequence>
<gene>
    <name evidence="1" type="ORF">MBRA1_000487</name>
</gene>
<proteinExistence type="predicted"/>
<dbReference type="AlphaFoldDB" id="A0AAF0DR21"/>
<reference evidence="1" key="1">
    <citation type="submission" date="2023-03" db="EMBL/GenBank/DDBJ databases">
        <title>Mating type loci evolution in Malassezia.</title>
        <authorList>
            <person name="Coelho M.A."/>
        </authorList>
    </citation>
    <scope>NUCLEOTIDE SEQUENCE</scope>
    <source>
        <strain evidence="1">CBS 14135</strain>
    </source>
</reference>
<dbReference type="Proteomes" id="UP001216638">
    <property type="component" value="Chromosome 1"/>
</dbReference>
<name>A0AAF0DR21_9BASI</name>